<accession>A0A949UWC2</accession>
<sequence length="307" mass="34199">MNVRQLEAFKAIMELGSFTRAAEKLHLTQPAVSKLIMLLEHKCGFQLFHRQKNGVIPTAEGEMLYSEVERVFLGLESISARARAIKHFDFGEIDLVVFPSLGTRVLPPILASFLEKKQIKLNMSSRNSWLLVDRVATQGIDVGFGMARTERPGVQFSHLCSMQAVCILPPWHHLAEKDMIFVRDLENEKFISLVEEDGVQVAIDRTFGEYGVTRNIVLKSQLSESICSFVSAGLGVAIVDPISAVGFTRVELVVKPFLPAIKQDIWVITPSFREVSLGTQALIKHVRTALPAKITELMEAMTPVSEP</sequence>
<comment type="similarity">
    <text evidence="1">Belongs to the LysR transcriptional regulatory family.</text>
</comment>
<evidence type="ECO:0000256" key="1">
    <source>
        <dbReference type="ARBA" id="ARBA00009437"/>
    </source>
</evidence>
<evidence type="ECO:0000256" key="4">
    <source>
        <dbReference type="ARBA" id="ARBA00023163"/>
    </source>
</evidence>
<evidence type="ECO:0000256" key="2">
    <source>
        <dbReference type="ARBA" id="ARBA00023015"/>
    </source>
</evidence>
<keyword evidence="2" id="KW-0805">Transcription regulation</keyword>
<dbReference type="AlphaFoldDB" id="A0A949UWC2"/>
<keyword evidence="7" id="KW-1185">Reference proteome</keyword>
<dbReference type="GO" id="GO:0010628">
    <property type="term" value="P:positive regulation of gene expression"/>
    <property type="evidence" value="ECO:0007669"/>
    <property type="project" value="TreeGrafter"/>
</dbReference>
<keyword evidence="3" id="KW-0238">DNA-binding</keyword>
<dbReference type="PROSITE" id="PS50931">
    <property type="entry name" value="HTH_LYSR"/>
    <property type="match status" value="1"/>
</dbReference>
<comment type="caution">
    <text evidence="6">The sequence shown here is derived from an EMBL/GenBank/DDBJ whole genome shotgun (WGS) entry which is preliminary data.</text>
</comment>
<dbReference type="InterPro" id="IPR005119">
    <property type="entry name" value="LysR_subst-bd"/>
</dbReference>
<dbReference type="InterPro" id="IPR000847">
    <property type="entry name" value="LysR_HTH_N"/>
</dbReference>
<organism evidence="6 7">
    <name type="scientific">Falsochrobactrum tianjinense</name>
    <dbReference type="NCBI Taxonomy" id="2706015"/>
    <lineage>
        <taxon>Bacteria</taxon>
        <taxon>Pseudomonadati</taxon>
        <taxon>Pseudomonadota</taxon>
        <taxon>Alphaproteobacteria</taxon>
        <taxon>Hyphomicrobiales</taxon>
        <taxon>Brucellaceae</taxon>
        <taxon>Falsochrobactrum</taxon>
    </lineage>
</organism>
<evidence type="ECO:0000313" key="6">
    <source>
        <dbReference type="EMBL" id="MBV2144913.1"/>
    </source>
</evidence>
<evidence type="ECO:0000256" key="3">
    <source>
        <dbReference type="ARBA" id="ARBA00023125"/>
    </source>
</evidence>
<feature type="domain" description="HTH lysR-type" evidence="5">
    <location>
        <begin position="1"/>
        <end position="58"/>
    </location>
</feature>
<keyword evidence="4" id="KW-0804">Transcription</keyword>
<protein>
    <submittedName>
        <fullName evidence="6">LysR family transcriptional regulator</fullName>
    </submittedName>
</protein>
<dbReference type="PANTHER" id="PTHR30427:SF1">
    <property type="entry name" value="TRANSCRIPTIONAL ACTIVATOR PROTEIN LYSR"/>
    <property type="match status" value="1"/>
</dbReference>
<proteinExistence type="inferred from homology"/>
<dbReference type="GO" id="GO:0003700">
    <property type="term" value="F:DNA-binding transcription factor activity"/>
    <property type="evidence" value="ECO:0007669"/>
    <property type="project" value="InterPro"/>
</dbReference>
<dbReference type="EMBL" id="JAHRVA010000008">
    <property type="protein sequence ID" value="MBV2144913.1"/>
    <property type="molecule type" value="Genomic_DNA"/>
</dbReference>
<dbReference type="Pfam" id="PF03466">
    <property type="entry name" value="LysR_substrate"/>
    <property type="match status" value="1"/>
</dbReference>
<reference evidence="6 7" key="1">
    <citation type="submission" date="2021-06" db="EMBL/GenBank/DDBJ databases">
        <title>Falsochrobactrum tianjin sp.nov., a new petroleum-degrading bacteria isolated from oily soils.</title>
        <authorList>
            <person name="Chen G."/>
            <person name="Chen H."/>
            <person name="Tian J."/>
            <person name="Qing J."/>
            <person name="Zhong L."/>
            <person name="Ma W."/>
            <person name="Song Y."/>
            <person name="Cui X."/>
            <person name="Yan B."/>
        </authorList>
    </citation>
    <scope>NUCLEOTIDE SEQUENCE [LARGE SCALE GENOMIC DNA]</scope>
    <source>
        <strain evidence="6 7">TDYN1</strain>
    </source>
</reference>
<dbReference type="GO" id="GO:0043565">
    <property type="term" value="F:sequence-specific DNA binding"/>
    <property type="evidence" value="ECO:0007669"/>
    <property type="project" value="TreeGrafter"/>
</dbReference>
<evidence type="ECO:0000313" key="7">
    <source>
        <dbReference type="Proteomes" id="UP000752297"/>
    </source>
</evidence>
<dbReference type="Pfam" id="PF00126">
    <property type="entry name" value="HTH_1"/>
    <property type="match status" value="1"/>
</dbReference>
<dbReference type="PANTHER" id="PTHR30427">
    <property type="entry name" value="TRANSCRIPTIONAL ACTIVATOR PROTEIN LYSR"/>
    <property type="match status" value="1"/>
</dbReference>
<dbReference type="RefSeq" id="WP_217678896.1">
    <property type="nucleotide sequence ID" value="NZ_JAHRVA010000008.1"/>
</dbReference>
<dbReference type="Proteomes" id="UP000752297">
    <property type="component" value="Unassembled WGS sequence"/>
</dbReference>
<dbReference type="FunFam" id="1.10.10.10:FF:000001">
    <property type="entry name" value="LysR family transcriptional regulator"/>
    <property type="match status" value="1"/>
</dbReference>
<evidence type="ECO:0000259" key="5">
    <source>
        <dbReference type="PROSITE" id="PS50931"/>
    </source>
</evidence>
<gene>
    <name evidence="6" type="ORF">KUG47_15550</name>
</gene>
<name>A0A949UWC2_9HYPH</name>